<gene>
    <name evidence="2" type="ORF">DEIPH_ctg040orf0040</name>
</gene>
<proteinExistence type="predicted"/>
<keyword evidence="3" id="KW-1185">Reference proteome</keyword>
<dbReference type="eggNOG" id="COG4948">
    <property type="taxonomic scope" value="Bacteria"/>
</dbReference>
<dbReference type="Gene3D" id="3.20.20.120">
    <property type="entry name" value="Enolase-like C-terminal domain"/>
    <property type="match status" value="1"/>
</dbReference>
<accession>A0A016QMV7</accession>
<comment type="caution">
    <text evidence="2">The sequence shown here is derived from an EMBL/GenBank/DDBJ whole genome shotgun (WGS) entry which is preliminary data.</text>
</comment>
<reference evidence="2 3" key="1">
    <citation type="submission" date="2014-03" db="EMBL/GenBank/DDBJ databases">
        <title>Draft genome sequence of Deinococcus phoenicis 1P10ME.</title>
        <authorList>
            <person name="Stepanov V.G."/>
            <person name="Vaishampayan P."/>
            <person name="Venkateswaran K."/>
            <person name="Fox G.E."/>
        </authorList>
    </citation>
    <scope>NUCLEOTIDE SEQUENCE [LARGE SCALE GENOMIC DNA]</scope>
    <source>
        <strain evidence="2 3">1P10ME</strain>
    </source>
</reference>
<dbReference type="InterPro" id="IPR036849">
    <property type="entry name" value="Enolase-like_C_sf"/>
</dbReference>
<protein>
    <recommendedName>
        <fullName evidence="1">Enolase C-terminal domain-containing protein</fullName>
    </recommendedName>
</protein>
<dbReference type="RefSeq" id="WP_034358463.1">
    <property type="nucleotide sequence ID" value="NZ_JHAC01000038.1"/>
</dbReference>
<evidence type="ECO:0000313" key="3">
    <source>
        <dbReference type="Proteomes" id="UP000020492"/>
    </source>
</evidence>
<dbReference type="STRING" id="1476583.DEIPH_ctg040orf0040"/>
<evidence type="ECO:0000259" key="1">
    <source>
        <dbReference type="Pfam" id="PF13378"/>
    </source>
</evidence>
<evidence type="ECO:0000313" key="2">
    <source>
        <dbReference type="EMBL" id="EYB67475.1"/>
    </source>
</evidence>
<dbReference type="AlphaFoldDB" id="A0A016QMV7"/>
<sequence>MAETYDVALTLHCPLGPVARAACLRVAAASHNALIREQSLGIQDNAGNALLGDLTGPQVFEEADGPGLGIRVN</sequence>
<dbReference type="Proteomes" id="UP000020492">
    <property type="component" value="Unassembled WGS sequence"/>
</dbReference>
<dbReference type="InterPro" id="IPR029065">
    <property type="entry name" value="Enolase_C-like"/>
</dbReference>
<dbReference type="OrthoDB" id="9775391at2"/>
<feature type="domain" description="Enolase C-terminal" evidence="1">
    <location>
        <begin position="1"/>
        <end position="73"/>
    </location>
</feature>
<name>A0A016QMV7_9DEIO</name>
<dbReference type="SUPFAM" id="SSF51604">
    <property type="entry name" value="Enolase C-terminal domain-like"/>
    <property type="match status" value="1"/>
</dbReference>
<organism evidence="2 3">
    <name type="scientific">Deinococcus phoenicis</name>
    <dbReference type="NCBI Taxonomy" id="1476583"/>
    <lineage>
        <taxon>Bacteria</taxon>
        <taxon>Thermotogati</taxon>
        <taxon>Deinococcota</taxon>
        <taxon>Deinococci</taxon>
        <taxon>Deinococcales</taxon>
        <taxon>Deinococcaceae</taxon>
        <taxon>Deinococcus</taxon>
    </lineage>
</organism>
<dbReference type="Pfam" id="PF13378">
    <property type="entry name" value="MR_MLE_C"/>
    <property type="match status" value="1"/>
</dbReference>
<dbReference type="EMBL" id="JHAC01000038">
    <property type="protein sequence ID" value="EYB67475.1"/>
    <property type="molecule type" value="Genomic_DNA"/>
</dbReference>
<dbReference type="PATRIC" id="fig|1476583.3.peg.2460"/>